<keyword evidence="3" id="KW-1185">Reference proteome</keyword>
<evidence type="ECO:0000313" key="3">
    <source>
        <dbReference type="Proteomes" id="UP000245207"/>
    </source>
</evidence>
<dbReference type="PANTHER" id="PTHR45786">
    <property type="entry name" value="DNA BINDING PROTEIN-LIKE"/>
    <property type="match status" value="1"/>
</dbReference>
<comment type="caution">
    <text evidence="2">The sequence shown here is derived from an EMBL/GenBank/DDBJ whole genome shotgun (WGS) entry which is preliminary data.</text>
</comment>
<dbReference type="OrthoDB" id="1928976at2759"/>
<dbReference type="STRING" id="35608.A0A2U1K8J7"/>
<accession>A0A2U1K8J7</accession>
<dbReference type="AlphaFoldDB" id="A0A2U1K8J7"/>
<dbReference type="EMBL" id="PKPP01037216">
    <property type="protein sequence ID" value="PWA13646.1"/>
    <property type="molecule type" value="Genomic_DNA"/>
</dbReference>
<feature type="region of interest" description="Disordered" evidence="1">
    <location>
        <begin position="225"/>
        <end position="275"/>
    </location>
</feature>
<dbReference type="PANTHER" id="PTHR45786:SF77">
    <property type="entry name" value="HELITRON HELICASE-LIKE DOMAIN-CONTAINING PROTEIN-RELATED"/>
    <property type="match status" value="1"/>
</dbReference>
<gene>
    <name evidence="2" type="ORF">CTI12_AA631860</name>
</gene>
<evidence type="ECO:0000313" key="2">
    <source>
        <dbReference type="EMBL" id="PWA13646.1"/>
    </source>
</evidence>
<organism evidence="2 3">
    <name type="scientific">Artemisia annua</name>
    <name type="common">Sweet wormwood</name>
    <dbReference type="NCBI Taxonomy" id="35608"/>
    <lineage>
        <taxon>Eukaryota</taxon>
        <taxon>Viridiplantae</taxon>
        <taxon>Streptophyta</taxon>
        <taxon>Embryophyta</taxon>
        <taxon>Tracheophyta</taxon>
        <taxon>Spermatophyta</taxon>
        <taxon>Magnoliopsida</taxon>
        <taxon>eudicotyledons</taxon>
        <taxon>Gunneridae</taxon>
        <taxon>Pentapetalae</taxon>
        <taxon>asterids</taxon>
        <taxon>campanulids</taxon>
        <taxon>Asterales</taxon>
        <taxon>Asteraceae</taxon>
        <taxon>Asteroideae</taxon>
        <taxon>Anthemideae</taxon>
        <taxon>Artemisiinae</taxon>
        <taxon>Artemisia</taxon>
    </lineage>
</organism>
<reference evidence="2 3" key="1">
    <citation type="journal article" date="2018" name="Mol. Plant">
        <title>The genome of Artemisia annua provides insight into the evolution of Asteraceae family and artemisinin biosynthesis.</title>
        <authorList>
            <person name="Shen Q."/>
            <person name="Zhang L."/>
            <person name="Liao Z."/>
            <person name="Wang S."/>
            <person name="Yan T."/>
            <person name="Shi P."/>
            <person name="Liu M."/>
            <person name="Fu X."/>
            <person name="Pan Q."/>
            <person name="Wang Y."/>
            <person name="Lv Z."/>
            <person name="Lu X."/>
            <person name="Zhang F."/>
            <person name="Jiang W."/>
            <person name="Ma Y."/>
            <person name="Chen M."/>
            <person name="Hao X."/>
            <person name="Li L."/>
            <person name="Tang Y."/>
            <person name="Lv G."/>
            <person name="Zhou Y."/>
            <person name="Sun X."/>
            <person name="Brodelius P.E."/>
            <person name="Rose J.K.C."/>
            <person name="Tang K."/>
        </authorList>
    </citation>
    <scope>NUCLEOTIDE SEQUENCE [LARGE SCALE GENOMIC DNA]</scope>
    <source>
        <strain evidence="3">cv. Huhao1</strain>
        <tissue evidence="2">Leaf</tissue>
    </source>
</reference>
<proteinExistence type="predicted"/>
<protein>
    <recommendedName>
        <fullName evidence="4">Helitron helicase-like domain-containing protein</fullName>
    </recommendedName>
</protein>
<evidence type="ECO:0000256" key="1">
    <source>
        <dbReference type="SAM" id="MobiDB-lite"/>
    </source>
</evidence>
<evidence type="ECO:0008006" key="4">
    <source>
        <dbReference type="Google" id="ProtNLM"/>
    </source>
</evidence>
<name>A0A2U1K8J7_ARTAN</name>
<dbReference type="Proteomes" id="UP000245207">
    <property type="component" value="Unassembled WGS sequence"/>
</dbReference>
<sequence>MHVRNMHSPHVNLHGLFGDVSDLNKHGSAEDEVQGVSHCGQKGLFGHNQCTLTEQNPGGPSRAMVNNTGRHRKFGKEKMTSSVLHPVEDASPYTLGTTSANPHGFQTYENTLFQARGCIPPNIEASCFAYTENASTYTLGPTTRNPVHVFQTYENTLFQTRGSIPPNIQAADLAYTHCHQSDQLERTMHPLTTKGHLWKRKASMPGQGLMLQAKRRRDAATSSFMLQPNVPDPAVVTNVAGPSSNREEEQHMSFQTAPSRPQQNSRRRHSNGQGVSPTYIDIGDADWRCHWCGVVFWFGERLKGSTGSRIRYSRCCREGNVRLQQERDPPDSIKHIFKDKHFMENIRAYNQMFSMTSFGAQIDETVNNGRGPYVFKVSGRGQNSCSSTYMTPVMRWQIDCTTSAELLQGL</sequence>
<feature type="compositionally biased region" description="Polar residues" evidence="1">
    <location>
        <begin position="252"/>
        <end position="264"/>
    </location>
</feature>